<feature type="transmembrane region" description="Helical" evidence="6">
    <location>
        <begin position="55"/>
        <end position="77"/>
    </location>
</feature>
<feature type="transmembrane region" description="Helical" evidence="6">
    <location>
        <begin position="328"/>
        <end position="349"/>
    </location>
</feature>
<reference evidence="7 8" key="1">
    <citation type="submission" date="2020-05" db="EMBL/GenBank/DDBJ databases">
        <title>Genome Sequencing of Type Strains.</title>
        <authorList>
            <person name="Lemaire J.F."/>
            <person name="Inderbitzin P."/>
            <person name="Gregorio O.A."/>
            <person name="Collins S.B."/>
            <person name="Wespe N."/>
            <person name="Knight-Connoni V."/>
        </authorList>
    </citation>
    <scope>NUCLEOTIDE SEQUENCE [LARGE SCALE GENOMIC DNA]</scope>
    <source>
        <strain evidence="7 8">DSM 20512</strain>
    </source>
</reference>
<dbReference type="InterPro" id="IPR002797">
    <property type="entry name" value="Polysacc_synth"/>
</dbReference>
<comment type="subcellular location">
    <subcellularLocation>
        <location evidence="1">Cell membrane</location>
        <topology evidence="1">Multi-pass membrane protein</topology>
    </subcellularLocation>
</comment>
<feature type="transmembrane region" description="Helical" evidence="6">
    <location>
        <begin position="23"/>
        <end position="43"/>
    </location>
</feature>
<evidence type="ECO:0000256" key="1">
    <source>
        <dbReference type="ARBA" id="ARBA00004651"/>
    </source>
</evidence>
<dbReference type="RefSeq" id="WP_175326763.1">
    <property type="nucleotide sequence ID" value="NZ_BAAAWP010000001.1"/>
</dbReference>
<evidence type="ECO:0000256" key="4">
    <source>
        <dbReference type="ARBA" id="ARBA00022989"/>
    </source>
</evidence>
<keyword evidence="3 6" id="KW-0812">Transmembrane</keyword>
<feature type="transmembrane region" description="Helical" evidence="6">
    <location>
        <begin position="297"/>
        <end position="322"/>
    </location>
</feature>
<evidence type="ECO:0000256" key="5">
    <source>
        <dbReference type="ARBA" id="ARBA00023136"/>
    </source>
</evidence>
<dbReference type="InterPro" id="IPR050833">
    <property type="entry name" value="Poly_Biosynth_Transport"/>
</dbReference>
<evidence type="ECO:0000256" key="2">
    <source>
        <dbReference type="ARBA" id="ARBA00022475"/>
    </source>
</evidence>
<gene>
    <name evidence="7" type="ORF">HP467_15780</name>
</gene>
<evidence type="ECO:0000313" key="8">
    <source>
        <dbReference type="Proteomes" id="UP000539146"/>
    </source>
</evidence>
<dbReference type="AlphaFoldDB" id="A0A850DX94"/>
<dbReference type="PANTHER" id="PTHR30250">
    <property type="entry name" value="PST FAMILY PREDICTED COLANIC ACID TRANSPORTER"/>
    <property type="match status" value="1"/>
</dbReference>
<sequence>MIGSGEEPRGGGLLGRVLRHPSAALVGSSGLSMVLGLGTAALQARLLGPAGRGELAIAMVPGGLIAILLSFGLPDFAARLAARGTPTRVLSSLAVVVGLAVGIVAFVPYVALARFQAPQGSDAWWLLAIWAAVVPLYIYGSTLTGAAIGGGRWLTSAGVRALPGLLALIVLAFLFLSGEEVSPLVVGSVLIATTVLTPLVYLVDRANWPQRTLDRTIIRDAARFGMRGWLASATALVNQRIDLLLVSTIARPQEIGLYAVSTTLAATLNAVANAIAMPNRNRVARGEVEGVAKTCAATMLLILVLAVVLAALVPFLISVFLGRAFAEAATPMLVLLAAQVPLAGVVVLTQSLNGAGLPGKPLVGEIVALATTAVLIMTFFGHGGLVLAAVATGVGNLLSLAVLVWLCRRHLHRSAVHQFFFINPRELATVVRSLK</sequence>
<feature type="transmembrane region" description="Helical" evidence="6">
    <location>
        <begin position="184"/>
        <end position="203"/>
    </location>
</feature>
<feature type="transmembrane region" description="Helical" evidence="6">
    <location>
        <begin position="386"/>
        <end position="407"/>
    </location>
</feature>
<evidence type="ECO:0000256" key="6">
    <source>
        <dbReference type="SAM" id="Phobius"/>
    </source>
</evidence>
<dbReference type="PANTHER" id="PTHR30250:SF11">
    <property type="entry name" value="O-ANTIGEN TRANSPORTER-RELATED"/>
    <property type="match status" value="1"/>
</dbReference>
<keyword evidence="2" id="KW-1003">Cell membrane</keyword>
<protein>
    <submittedName>
        <fullName evidence="7">Oligosaccharide flippase family protein</fullName>
    </submittedName>
</protein>
<dbReference type="Proteomes" id="UP000539146">
    <property type="component" value="Unassembled WGS sequence"/>
</dbReference>
<name>A0A850DX94_9MICO</name>
<proteinExistence type="predicted"/>
<dbReference type="EMBL" id="JABMCG010000125">
    <property type="protein sequence ID" value="NUU29551.1"/>
    <property type="molecule type" value="Genomic_DNA"/>
</dbReference>
<keyword evidence="5 6" id="KW-0472">Membrane</keyword>
<feature type="transmembrane region" description="Helical" evidence="6">
    <location>
        <begin position="361"/>
        <end position="380"/>
    </location>
</feature>
<keyword evidence="4 6" id="KW-1133">Transmembrane helix</keyword>
<feature type="transmembrane region" description="Helical" evidence="6">
    <location>
        <begin position="123"/>
        <end position="149"/>
    </location>
</feature>
<feature type="transmembrane region" description="Helical" evidence="6">
    <location>
        <begin position="161"/>
        <end position="178"/>
    </location>
</feature>
<dbReference type="Pfam" id="PF01943">
    <property type="entry name" value="Polysacc_synt"/>
    <property type="match status" value="1"/>
</dbReference>
<feature type="transmembrane region" description="Helical" evidence="6">
    <location>
        <begin position="89"/>
        <end position="111"/>
    </location>
</feature>
<organism evidence="7 8">
    <name type="scientific">Curtobacterium citreum</name>
    <dbReference type="NCBI Taxonomy" id="2036"/>
    <lineage>
        <taxon>Bacteria</taxon>
        <taxon>Bacillati</taxon>
        <taxon>Actinomycetota</taxon>
        <taxon>Actinomycetes</taxon>
        <taxon>Micrococcales</taxon>
        <taxon>Microbacteriaceae</taxon>
        <taxon>Curtobacterium</taxon>
    </lineage>
</organism>
<evidence type="ECO:0000256" key="3">
    <source>
        <dbReference type="ARBA" id="ARBA00022692"/>
    </source>
</evidence>
<accession>A0A850DX94</accession>
<evidence type="ECO:0000313" key="7">
    <source>
        <dbReference type="EMBL" id="NUU29551.1"/>
    </source>
</evidence>
<dbReference type="GO" id="GO:0005886">
    <property type="term" value="C:plasma membrane"/>
    <property type="evidence" value="ECO:0007669"/>
    <property type="project" value="UniProtKB-SubCell"/>
</dbReference>
<comment type="caution">
    <text evidence="7">The sequence shown here is derived from an EMBL/GenBank/DDBJ whole genome shotgun (WGS) entry which is preliminary data.</text>
</comment>